<evidence type="ECO:0000313" key="1">
    <source>
        <dbReference type="EMBL" id="SHE63523.1"/>
    </source>
</evidence>
<dbReference type="RefSeq" id="WP_159430471.1">
    <property type="nucleotide sequence ID" value="NZ_FQUG01000003.1"/>
</dbReference>
<sequence length="56" mass="6209">MKDAAKVMLNKAKDIKAWCQNVECDSCVFMRSNGACRLNEASPAGWEVEDGIEETD</sequence>
<name>A0A1M4V3P8_9FIRM</name>
<organism evidence="1 2">
    <name type="scientific">Schwartzia succinivorans DSM 10502</name>
    <dbReference type="NCBI Taxonomy" id="1123243"/>
    <lineage>
        <taxon>Bacteria</taxon>
        <taxon>Bacillati</taxon>
        <taxon>Bacillota</taxon>
        <taxon>Negativicutes</taxon>
        <taxon>Selenomonadales</taxon>
        <taxon>Selenomonadaceae</taxon>
        <taxon>Schwartzia</taxon>
    </lineage>
</organism>
<dbReference type="STRING" id="1123243.SAMN02745190_00868"/>
<dbReference type="Proteomes" id="UP000184404">
    <property type="component" value="Unassembled WGS sequence"/>
</dbReference>
<evidence type="ECO:0000313" key="2">
    <source>
        <dbReference type="Proteomes" id="UP000184404"/>
    </source>
</evidence>
<dbReference type="AlphaFoldDB" id="A0A1M4V3P8"/>
<accession>A0A1M4V3P8</accession>
<keyword evidence="2" id="KW-1185">Reference proteome</keyword>
<dbReference type="EMBL" id="FQUG01000003">
    <property type="protein sequence ID" value="SHE63523.1"/>
    <property type="molecule type" value="Genomic_DNA"/>
</dbReference>
<reference evidence="1 2" key="1">
    <citation type="submission" date="2016-11" db="EMBL/GenBank/DDBJ databases">
        <authorList>
            <person name="Jaros S."/>
            <person name="Januszkiewicz K."/>
            <person name="Wedrychowicz H."/>
        </authorList>
    </citation>
    <scope>NUCLEOTIDE SEQUENCE [LARGE SCALE GENOMIC DNA]</scope>
    <source>
        <strain evidence="1 2">DSM 10502</strain>
    </source>
</reference>
<protein>
    <submittedName>
        <fullName evidence="1">Uncharacterized protein</fullName>
    </submittedName>
</protein>
<gene>
    <name evidence="1" type="ORF">SAMN02745190_00868</name>
</gene>
<proteinExistence type="predicted"/>